<evidence type="ECO:0000256" key="17">
    <source>
        <dbReference type="ARBA" id="ARBA00022989"/>
    </source>
</evidence>
<evidence type="ECO:0000313" key="25">
    <source>
        <dbReference type="Proteomes" id="UP000327157"/>
    </source>
</evidence>
<dbReference type="GO" id="GO:0030322">
    <property type="term" value="P:stabilization of membrane potential"/>
    <property type="evidence" value="ECO:0007669"/>
    <property type="project" value="TreeGrafter"/>
</dbReference>
<keyword evidence="19 22" id="KW-0472">Membrane</keyword>
<comment type="similarity">
    <text evidence="3">In the N-terminal section; belongs to the leguminous lectin family.</text>
</comment>
<evidence type="ECO:0000256" key="10">
    <source>
        <dbReference type="ARBA" id="ARBA00022692"/>
    </source>
</evidence>
<dbReference type="GO" id="GO:0009705">
    <property type="term" value="C:plant-type vacuole membrane"/>
    <property type="evidence" value="ECO:0007669"/>
    <property type="project" value="TreeGrafter"/>
</dbReference>
<reference evidence="25" key="2">
    <citation type="submission" date="2019-10" db="EMBL/GenBank/DDBJ databases">
        <title>A de novo genome assembly of a pear dwarfing rootstock.</title>
        <authorList>
            <person name="Wang F."/>
            <person name="Wang J."/>
            <person name="Li S."/>
            <person name="Zhang Y."/>
            <person name="Fang M."/>
            <person name="Ma L."/>
            <person name="Zhao Y."/>
            <person name="Jiang S."/>
        </authorList>
    </citation>
    <scope>NUCLEOTIDE SEQUENCE [LARGE SCALE GENOMIC DNA]</scope>
</reference>
<dbReference type="FunFam" id="1.10.287.70:FF:000102">
    <property type="entry name" value="Two-pore potassium channel 3"/>
    <property type="match status" value="1"/>
</dbReference>
<keyword evidence="14" id="KW-0631">Potassium channel</keyword>
<dbReference type="GO" id="GO:0004672">
    <property type="term" value="F:protein kinase activity"/>
    <property type="evidence" value="ECO:0007669"/>
    <property type="project" value="InterPro"/>
</dbReference>
<evidence type="ECO:0000256" key="13">
    <source>
        <dbReference type="ARBA" id="ARBA00022737"/>
    </source>
</evidence>
<evidence type="ECO:0000313" key="24">
    <source>
        <dbReference type="EMBL" id="KAB2612250.1"/>
    </source>
</evidence>
<comment type="subunit">
    <text evidence="6">Homodimer.</text>
</comment>
<feature type="region of interest" description="Disordered" evidence="21">
    <location>
        <begin position="352"/>
        <end position="416"/>
    </location>
</feature>
<dbReference type="InterPro" id="IPR018247">
    <property type="entry name" value="EF_Hand_1_Ca_BS"/>
</dbReference>
<accession>A0A5N5GFN9</accession>
<keyword evidence="13" id="KW-0677">Repeat</keyword>
<dbReference type="InterPro" id="IPR013320">
    <property type="entry name" value="ConA-like_dom_sf"/>
</dbReference>
<dbReference type="Gene3D" id="1.10.287.70">
    <property type="match status" value="2"/>
</dbReference>
<dbReference type="Gene3D" id="1.10.510.10">
    <property type="entry name" value="Transferase(Phosphotransferase) domain 1"/>
    <property type="match status" value="1"/>
</dbReference>
<evidence type="ECO:0000256" key="11">
    <source>
        <dbReference type="ARBA" id="ARBA00022723"/>
    </source>
</evidence>
<keyword evidence="12" id="KW-0430">Lectin</keyword>
<comment type="similarity">
    <text evidence="2">Belongs to the leguminous lectin family.</text>
</comment>
<evidence type="ECO:0000256" key="16">
    <source>
        <dbReference type="ARBA" id="ARBA00022958"/>
    </source>
</evidence>
<evidence type="ECO:0000256" key="7">
    <source>
        <dbReference type="ARBA" id="ARBA00022448"/>
    </source>
</evidence>
<protein>
    <submittedName>
        <fullName evidence="24">Two-pore potassium channel 5</fullName>
    </submittedName>
</protein>
<feature type="transmembrane region" description="Helical" evidence="22">
    <location>
        <begin position="633"/>
        <end position="654"/>
    </location>
</feature>
<dbReference type="GO" id="GO:0005886">
    <property type="term" value="C:plasma membrane"/>
    <property type="evidence" value="ECO:0007669"/>
    <property type="project" value="TreeGrafter"/>
</dbReference>
<dbReference type="Pfam" id="PF07885">
    <property type="entry name" value="Ion_trans_2"/>
    <property type="match status" value="2"/>
</dbReference>
<dbReference type="GO" id="GO:0022841">
    <property type="term" value="F:potassium ion leak channel activity"/>
    <property type="evidence" value="ECO:0007669"/>
    <property type="project" value="TreeGrafter"/>
</dbReference>
<keyword evidence="17 22" id="KW-1133">Transmembrane helix</keyword>
<evidence type="ECO:0000256" key="1">
    <source>
        <dbReference type="ARBA" id="ARBA00004128"/>
    </source>
</evidence>
<evidence type="ECO:0000256" key="15">
    <source>
        <dbReference type="ARBA" id="ARBA00022837"/>
    </source>
</evidence>
<dbReference type="GO" id="GO:0046872">
    <property type="term" value="F:metal ion binding"/>
    <property type="evidence" value="ECO:0007669"/>
    <property type="project" value="UniProtKB-KW"/>
</dbReference>
<feature type="transmembrane region" description="Helical" evidence="22">
    <location>
        <begin position="512"/>
        <end position="537"/>
    </location>
</feature>
<dbReference type="GO" id="GO:0030246">
    <property type="term" value="F:carbohydrate binding"/>
    <property type="evidence" value="ECO:0007669"/>
    <property type="project" value="UniProtKB-KW"/>
</dbReference>
<dbReference type="PANTHER" id="PTHR11003:SF268">
    <property type="entry name" value="TWO-PORE POTASSIUM CHANNEL 4-RELATED"/>
    <property type="match status" value="1"/>
</dbReference>
<reference evidence="24 25" key="1">
    <citation type="submission" date="2019-09" db="EMBL/GenBank/DDBJ databases">
        <authorList>
            <person name="Ou C."/>
        </authorList>
    </citation>
    <scope>NUCLEOTIDE SEQUENCE [LARGE SCALE GENOMIC DNA]</scope>
    <source>
        <strain evidence="24">S2</strain>
        <tissue evidence="24">Leaf</tissue>
    </source>
</reference>
<dbReference type="Gene3D" id="1.10.238.10">
    <property type="entry name" value="EF-hand"/>
    <property type="match status" value="1"/>
</dbReference>
<comment type="caution">
    <text evidence="24">The sequence shown here is derived from an EMBL/GenBank/DDBJ whole genome shotgun (WGS) entry which is preliminary data.</text>
</comment>
<dbReference type="SUPFAM" id="SSF47473">
    <property type="entry name" value="EF-hand"/>
    <property type="match status" value="1"/>
</dbReference>
<evidence type="ECO:0000256" key="22">
    <source>
        <dbReference type="SAM" id="Phobius"/>
    </source>
</evidence>
<dbReference type="SUPFAM" id="SSF56112">
    <property type="entry name" value="Protein kinase-like (PK-like)"/>
    <property type="match status" value="1"/>
</dbReference>
<reference evidence="24 25" key="3">
    <citation type="submission" date="2019-11" db="EMBL/GenBank/DDBJ databases">
        <title>A de novo genome assembly of a pear dwarfing rootstock.</title>
        <authorList>
            <person name="Wang F."/>
            <person name="Wang J."/>
            <person name="Li S."/>
            <person name="Zhang Y."/>
            <person name="Fang M."/>
            <person name="Ma L."/>
            <person name="Zhao Y."/>
            <person name="Jiang S."/>
        </authorList>
    </citation>
    <scope>NUCLEOTIDE SEQUENCE [LARGE SCALE GENOMIC DNA]</scope>
    <source>
        <strain evidence="24">S2</strain>
        <tissue evidence="24">Leaf</tissue>
    </source>
</reference>
<evidence type="ECO:0000256" key="21">
    <source>
        <dbReference type="SAM" id="MobiDB-lite"/>
    </source>
</evidence>
<dbReference type="PRINTS" id="PR01333">
    <property type="entry name" value="2POREKCHANEL"/>
</dbReference>
<comment type="similarity">
    <text evidence="4">Belongs to the two pore domain potassium channel (TC 1.A.1.7) family.</text>
</comment>
<dbReference type="AlphaFoldDB" id="A0A5N5GFN9"/>
<dbReference type="PANTHER" id="PTHR11003">
    <property type="entry name" value="POTASSIUM CHANNEL, SUBFAMILY K"/>
    <property type="match status" value="1"/>
</dbReference>
<keyword evidence="16" id="KW-0630">Potassium</keyword>
<feature type="transmembrane region" description="Helical" evidence="22">
    <location>
        <begin position="450"/>
        <end position="471"/>
    </location>
</feature>
<dbReference type="InterPro" id="IPR013099">
    <property type="entry name" value="K_chnl_dom"/>
</dbReference>
<evidence type="ECO:0000259" key="23">
    <source>
        <dbReference type="PROSITE" id="PS50011"/>
    </source>
</evidence>
<dbReference type="EMBL" id="SMOL01000458">
    <property type="protein sequence ID" value="KAB2612250.1"/>
    <property type="molecule type" value="Genomic_DNA"/>
</dbReference>
<dbReference type="Pfam" id="PF00069">
    <property type="entry name" value="Pkinase"/>
    <property type="match status" value="1"/>
</dbReference>
<evidence type="ECO:0000256" key="8">
    <source>
        <dbReference type="ARBA" id="ARBA00022538"/>
    </source>
</evidence>
<evidence type="ECO:0000256" key="5">
    <source>
        <dbReference type="ARBA" id="ARBA00010217"/>
    </source>
</evidence>
<comment type="subcellular location">
    <subcellularLocation>
        <location evidence="1">Vacuole membrane</location>
        <topology evidence="1">Multi-pass membrane protein</topology>
    </subcellularLocation>
</comment>
<feature type="domain" description="Protein kinase" evidence="23">
    <location>
        <begin position="36"/>
        <end position="361"/>
    </location>
</feature>
<dbReference type="GO" id="GO:0005524">
    <property type="term" value="F:ATP binding"/>
    <property type="evidence" value="ECO:0007669"/>
    <property type="project" value="InterPro"/>
</dbReference>
<evidence type="ECO:0000256" key="20">
    <source>
        <dbReference type="ARBA" id="ARBA00023303"/>
    </source>
</evidence>
<sequence length="739" mass="82016">MGLPYPPYVEVEFDIYQNNQSDINNPVGEHAGIDINSVMSKITMPWNGSIVDGKINSARVNYDSTAKNLSVAFTSYVNGIQVMRYLITVVIAGFSTATGDNIAALHRINSWSFSSTSQLVDIEAPHPFSPLPKSGKGKNIGIAVGIGVGGFSFLVGGIVIWFILCKRRNAGENSDEEDAMVCDLIDDEFGNGTRPRKFSYGLASGLLYLHQEWEQCVLHRDIKSSILMLDSNFNAKLGDFGLARLVDHGKEPKTTALASLNSGVHGSRIYYNMPLLPSKMPVPTYLADESRPKSFQILSRDHFSASEAEGGEIEGNSSSRKQEESCITSVSVNQLTITMLFSRFMHRPQHQLLQPTPTPTVQVPDSDDFSFKISPSHSEPNLYHLQQPHHHHVHQPDPQPSSSGAPNARHQKRPGTLHRCRTAPAMAVMRDLNPHPTTQVPKPQSDSTSIIRQAVFLLLVYLSLGVVIYSFNRDKFSGVETHPVVDALYFCIVTMCTIGYGDIAPTTPLTKIFACVFVLFGFGFIDILLSGVVNFVLDLQENMILTGIQMGQTSRNHRFSARNYIVDVAKGRMRIRLKVGLALGVVVLCVGIGALVLCFVENLDWIDSVYLSVMSVTTVGYGDRAFKTLQGRLFAAVWLLFSTLAVARAFMYLAEARVDKRHRRIMNWVLHRDITVQDLLAADINNHGFISKSEYVIYKLKEMGKIGEKDILQICDQFSKLDQNHSGKITLPDLLAHRL</sequence>
<keyword evidence="25" id="KW-1185">Reference proteome</keyword>
<dbReference type="FunFam" id="1.10.287.70:FF:000165">
    <property type="entry name" value="Two-pore potassium channel 5"/>
    <property type="match status" value="1"/>
</dbReference>
<gene>
    <name evidence="24" type="ORF">D8674_034566</name>
</gene>
<dbReference type="InterPro" id="IPR001220">
    <property type="entry name" value="Legume_lectin_dom"/>
</dbReference>
<dbReference type="SUPFAM" id="SSF81324">
    <property type="entry name" value="Voltage-gated potassium channels"/>
    <property type="match status" value="2"/>
</dbReference>
<evidence type="ECO:0000256" key="2">
    <source>
        <dbReference type="ARBA" id="ARBA00007606"/>
    </source>
</evidence>
<keyword evidence="11" id="KW-0479">Metal-binding</keyword>
<dbReference type="Gene3D" id="2.60.120.200">
    <property type="match status" value="1"/>
</dbReference>
<dbReference type="InterPro" id="IPR000719">
    <property type="entry name" value="Prot_kinase_dom"/>
</dbReference>
<evidence type="ECO:0000256" key="12">
    <source>
        <dbReference type="ARBA" id="ARBA00022734"/>
    </source>
</evidence>
<keyword evidence="9" id="KW-0926">Vacuole</keyword>
<dbReference type="OrthoDB" id="415460at2759"/>
<keyword evidence="7" id="KW-0813">Transport</keyword>
<evidence type="ECO:0000256" key="4">
    <source>
        <dbReference type="ARBA" id="ARBA00010159"/>
    </source>
</evidence>
<evidence type="ECO:0000256" key="19">
    <source>
        <dbReference type="ARBA" id="ARBA00023136"/>
    </source>
</evidence>
<keyword evidence="8" id="KW-0633">Potassium transport</keyword>
<dbReference type="InterPro" id="IPR011009">
    <property type="entry name" value="Kinase-like_dom_sf"/>
</dbReference>
<feature type="transmembrane region" description="Helical" evidence="22">
    <location>
        <begin position="140"/>
        <end position="164"/>
    </location>
</feature>
<keyword evidence="18" id="KW-0406">Ion transport</keyword>
<feature type="compositionally biased region" description="Low complexity" evidence="21">
    <location>
        <begin position="352"/>
        <end position="364"/>
    </location>
</feature>
<evidence type="ECO:0000256" key="18">
    <source>
        <dbReference type="ARBA" id="ARBA00023065"/>
    </source>
</evidence>
<dbReference type="Pfam" id="PF00139">
    <property type="entry name" value="Lectin_legB"/>
    <property type="match status" value="1"/>
</dbReference>
<evidence type="ECO:0000256" key="14">
    <source>
        <dbReference type="ARBA" id="ARBA00022826"/>
    </source>
</evidence>
<name>A0A5N5GFN9_9ROSA</name>
<keyword evidence="15" id="KW-0106">Calcium</keyword>
<evidence type="ECO:0000256" key="9">
    <source>
        <dbReference type="ARBA" id="ARBA00022554"/>
    </source>
</evidence>
<keyword evidence="10 22" id="KW-0812">Transmembrane</keyword>
<dbReference type="SUPFAM" id="SSF49899">
    <property type="entry name" value="Concanavalin A-like lectins/glucanases"/>
    <property type="match status" value="1"/>
</dbReference>
<evidence type="ECO:0000256" key="6">
    <source>
        <dbReference type="ARBA" id="ARBA00011738"/>
    </source>
</evidence>
<dbReference type="PROSITE" id="PS50011">
    <property type="entry name" value="PROTEIN_KINASE_DOM"/>
    <property type="match status" value="1"/>
</dbReference>
<dbReference type="InterPro" id="IPR003280">
    <property type="entry name" value="2pore_dom_K_chnl"/>
</dbReference>
<dbReference type="InterPro" id="IPR011992">
    <property type="entry name" value="EF-hand-dom_pair"/>
</dbReference>
<evidence type="ECO:0000256" key="3">
    <source>
        <dbReference type="ARBA" id="ARBA00008536"/>
    </source>
</evidence>
<feature type="transmembrane region" description="Helical" evidence="22">
    <location>
        <begin position="579"/>
        <end position="600"/>
    </location>
</feature>
<dbReference type="PROSITE" id="PS00018">
    <property type="entry name" value="EF_HAND_1"/>
    <property type="match status" value="1"/>
</dbReference>
<comment type="similarity">
    <text evidence="5">In the C-terminal section; belongs to the protein kinase superfamily. Ser/Thr protein kinase family.</text>
</comment>
<dbReference type="GO" id="GO:0015271">
    <property type="term" value="F:outward rectifier potassium channel activity"/>
    <property type="evidence" value="ECO:0007669"/>
    <property type="project" value="TreeGrafter"/>
</dbReference>
<dbReference type="Proteomes" id="UP000327157">
    <property type="component" value="Chromosome 9"/>
</dbReference>
<keyword evidence="20 24" id="KW-0407">Ion channel</keyword>
<proteinExistence type="inferred from homology"/>
<organism evidence="24 25">
    <name type="scientific">Pyrus ussuriensis x Pyrus communis</name>
    <dbReference type="NCBI Taxonomy" id="2448454"/>
    <lineage>
        <taxon>Eukaryota</taxon>
        <taxon>Viridiplantae</taxon>
        <taxon>Streptophyta</taxon>
        <taxon>Embryophyta</taxon>
        <taxon>Tracheophyta</taxon>
        <taxon>Spermatophyta</taxon>
        <taxon>Magnoliopsida</taxon>
        <taxon>eudicotyledons</taxon>
        <taxon>Gunneridae</taxon>
        <taxon>Pentapetalae</taxon>
        <taxon>rosids</taxon>
        <taxon>fabids</taxon>
        <taxon>Rosales</taxon>
        <taxon>Rosaceae</taxon>
        <taxon>Amygdaloideae</taxon>
        <taxon>Maleae</taxon>
        <taxon>Pyrus</taxon>
    </lineage>
</organism>